<dbReference type="SUPFAM" id="SSF53474">
    <property type="entry name" value="alpha/beta-Hydrolases"/>
    <property type="match status" value="1"/>
</dbReference>
<feature type="domain" description="Xaa-Pro dipeptidyl-peptidase C-terminal" evidence="4">
    <location>
        <begin position="378"/>
        <end position="606"/>
    </location>
</feature>
<dbReference type="InterPro" id="IPR050261">
    <property type="entry name" value="FrsA_esterase"/>
</dbReference>
<evidence type="ECO:0000256" key="2">
    <source>
        <dbReference type="ARBA" id="ARBA00022801"/>
    </source>
</evidence>
<dbReference type="GO" id="GO:0016787">
    <property type="term" value="F:hydrolase activity"/>
    <property type="evidence" value="ECO:0007669"/>
    <property type="project" value="UniProtKB-KW"/>
</dbReference>
<dbReference type="PANTHER" id="PTHR22946:SF9">
    <property type="entry name" value="POLYKETIDE TRANSFERASE AF380"/>
    <property type="match status" value="1"/>
</dbReference>
<reference evidence="5 6" key="1">
    <citation type="submission" date="2023-11" db="EMBL/GenBank/DDBJ databases">
        <authorList>
            <person name="Xu M."/>
            <person name="Jiang T."/>
        </authorList>
    </citation>
    <scope>NUCLEOTIDE SEQUENCE [LARGE SCALE GENOMIC DNA]</scope>
    <source>
        <strain evidence="5 6">SD</strain>
    </source>
</reference>
<keyword evidence="2 5" id="KW-0378">Hydrolase</keyword>
<sequence length="724" mass="76369">MQARSVVRRTAALVTIAVAGSAGASAARAAEPPAPLRVVAGKASPAGRHSVQPLTFTVRGGPNGLTCPVEAELYRPAGATAAAPVPAIITTNGFGGNVAGQRKFARSFADRGYAVLNYSGLGWGRSGCKIALDDPDRDGLAARQLVSYLGGARTPGQATPIDWVRRDAKGHDGVAYAHDPRVGTFGGSYGGGFQFAAAKDDPRIDTLVPLITWNDLRYSLSPDNGDLGDGVTPRSAGSLKTLWSVGFFALGLVNGAQGIPVDLLGRTLVCPGFVEAICAGAVLTVAQGSVTSGLAETLQRSSVSSYIDRIRVPVLLGQGQADNLFNLNESLATYRALRRQGTPVKLIWHSWGHNHGRARPGEWDEAYRSPTYEGTAFLEWFDHYLKDDPKAPSLDFTYFRDWVPYGGDASPAYARSEAYPAAPATEDVQLSGDGRLTADPARVTAGAPTLMTTLLGLPTGTTSVDLVQEESSNSNIPGTFVSFTGDPLPADRDVVGVPTVDLRIDPGLGALTGPLVGDPGQSTVYVRLDDVAPGGGSTLPGNQVSAVKVPVDGRSVRVSLPGIVHRFRAGHRLRLVVAGGDVNYRGSVLPTPLSIRIDPRSPSTLRLPVVPAAAQGPIVRAAVPAGAPAPATRPRAPRATAVRLTRRRVSARLAGAARVRTTVERRVGRRWKTVRTATVTVRRAGRATVRLRRALPAGRYRVRLRVTRSGTRARTVTTKALRLG</sequence>
<dbReference type="Pfam" id="PF02129">
    <property type="entry name" value="Peptidase_S15"/>
    <property type="match status" value="2"/>
</dbReference>
<keyword evidence="6" id="KW-1185">Reference proteome</keyword>
<dbReference type="SMART" id="SM00939">
    <property type="entry name" value="PepX_C"/>
    <property type="match status" value="1"/>
</dbReference>
<evidence type="ECO:0000256" key="1">
    <source>
        <dbReference type="ARBA" id="ARBA00008645"/>
    </source>
</evidence>
<organism evidence="5 6">
    <name type="scientific">Patulibacter brassicae</name>
    <dbReference type="NCBI Taxonomy" id="1705717"/>
    <lineage>
        <taxon>Bacteria</taxon>
        <taxon>Bacillati</taxon>
        <taxon>Actinomycetota</taxon>
        <taxon>Thermoleophilia</taxon>
        <taxon>Solirubrobacterales</taxon>
        <taxon>Patulibacteraceae</taxon>
        <taxon>Patulibacter</taxon>
    </lineage>
</organism>
<comment type="similarity">
    <text evidence="1">Belongs to the AB hydrolase superfamily.</text>
</comment>
<dbReference type="InterPro" id="IPR008979">
    <property type="entry name" value="Galactose-bd-like_sf"/>
</dbReference>
<dbReference type="Gene3D" id="3.40.50.1820">
    <property type="entry name" value="alpha/beta hydrolase"/>
    <property type="match status" value="2"/>
</dbReference>
<evidence type="ECO:0000259" key="4">
    <source>
        <dbReference type="SMART" id="SM00939"/>
    </source>
</evidence>
<dbReference type="RefSeq" id="WP_319954122.1">
    <property type="nucleotide sequence ID" value="NZ_JAXAVX010000004.1"/>
</dbReference>
<dbReference type="PANTHER" id="PTHR22946">
    <property type="entry name" value="DIENELACTONE HYDROLASE DOMAIN-CONTAINING PROTEIN-RELATED"/>
    <property type="match status" value="1"/>
</dbReference>
<proteinExistence type="inferred from homology"/>
<evidence type="ECO:0000313" key="6">
    <source>
        <dbReference type="Proteomes" id="UP001277761"/>
    </source>
</evidence>
<dbReference type="Gene3D" id="2.60.120.260">
    <property type="entry name" value="Galactose-binding domain-like"/>
    <property type="match status" value="1"/>
</dbReference>
<dbReference type="InterPro" id="IPR000383">
    <property type="entry name" value="Xaa-Pro-like_dom"/>
</dbReference>
<name>A0ABU4VKT8_9ACTN</name>
<gene>
    <name evidence="5" type="ORF">SK069_10215</name>
</gene>
<keyword evidence="3" id="KW-0732">Signal</keyword>
<comment type="caution">
    <text evidence="5">The sequence shown here is derived from an EMBL/GenBank/DDBJ whole genome shotgun (WGS) entry which is preliminary data.</text>
</comment>
<dbReference type="SUPFAM" id="SSF49785">
    <property type="entry name" value="Galactose-binding domain-like"/>
    <property type="match status" value="1"/>
</dbReference>
<evidence type="ECO:0000256" key="3">
    <source>
        <dbReference type="SAM" id="SignalP"/>
    </source>
</evidence>
<feature type="chain" id="PRO_5045921598" evidence="3">
    <location>
        <begin position="30"/>
        <end position="724"/>
    </location>
</feature>
<accession>A0ABU4VKT8</accession>
<dbReference type="EMBL" id="JAXAVX010000004">
    <property type="protein sequence ID" value="MDX8151967.1"/>
    <property type="molecule type" value="Genomic_DNA"/>
</dbReference>
<dbReference type="InterPro" id="IPR013736">
    <property type="entry name" value="Xaa-Pro_dipept_C"/>
</dbReference>
<feature type="signal peptide" evidence="3">
    <location>
        <begin position="1"/>
        <end position="29"/>
    </location>
</feature>
<evidence type="ECO:0000313" key="5">
    <source>
        <dbReference type="EMBL" id="MDX8151967.1"/>
    </source>
</evidence>
<dbReference type="Proteomes" id="UP001277761">
    <property type="component" value="Unassembled WGS sequence"/>
</dbReference>
<protein>
    <submittedName>
        <fullName evidence="5">CocE/NonD family hydrolase</fullName>
    </submittedName>
</protein>
<dbReference type="InterPro" id="IPR029058">
    <property type="entry name" value="AB_hydrolase_fold"/>
</dbReference>